<proteinExistence type="predicted"/>
<keyword evidence="4" id="KW-1185">Reference proteome</keyword>
<evidence type="ECO:0000313" key="4">
    <source>
        <dbReference type="Proteomes" id="UP001369736"/>
    </source>
</evidence>
<gene>
    <name evidence="3" type="ORF">WCD58_18770</name>
</gene>
<organism evidence="3 4">
    <name type="scientific">Actinomycetospora flava</name>
    <dbReference type="NCBI Taxonomy" id="3129232"/>
    <lineage>
        <taxon>Bacteria</taxon>
        <taxon>Bacillati</taxon>
        <taxon>Actinomycetota</taxon>
        <taxon>Actinomycetes</taxon>
        <taxon>Pseudonocardiales</taxon>
        <taxon>Pseudonocardiaceae</taxon>
        <taxon>Actinomycetospora</taxon>
    </lineage>
</organism>
<reference evidence="3 4" key="1">
    <citation type="submission" date="2024-03" db="EMBL/GenBank/DDBJ databases">
        <title>Actinomycetospora sp. OC33-EN07, a novel actinomycete isolated from wild orchid (Aerides multiflora).</title>
        <authorList>
            <person name="Suriyachadkun C."/>
        </authorList>
    </citation>
    <scope>NUCLEOTIDE SEQUENCE [LARGE SCALE GENOMIC DNA]</scope>
    <source>
        <strain evidence="3 4">OC33-EN07</strain>
    </source>
</reference>
<feature type="chain" id="PRO_5045923136" evidence="2">
    <location>
        <begin position="21"/>
        <end position="153"/>
    </location>
</feature>
<evidence type="ECO:0000256" key="2">
    <source>
        <dbReference type="SAM" id="SignalP"/>
    </source>
</evidence>
<dbReference type="Proteomes" id="UP001369736">
    <property type="component" value="Unassembled WGS sequence"/>
</dbReference>
<protein>
    <submittedName>
        <fullName evidence="3">Uncharacterized protein</fullName>
    </submittedName>
</protein>
<evidence type="ECO:0000256" key="1">
    <source>
        <dbReference type="SAM" id="MobiDB-lite"/>
    </source>
</evidence>
<dbReference type="EMBL" id="JBBEGM010000007">
    <property type="protein sequence ID" value="MEJ2863218.1"/>
    <property type="molecule type" value="Genomic_DNA"/>
</dbReference>
<feature type="region of interest" description="Disordered" evidence="1">
    <location>
        <begin position="41"/>
        <end position="153"/>
    </location>
</feature>
<comment type="caution">
    <text evidence="3">The sequence shown here is derived from an EMBL/GenBank/DDBJ whole genome shotgun (WGS) entry which is preliminary data.</text>
</comment>
<feature type="compositionally biased region" description="Basic and acidic residues" evidence="1">
    <location>
        <begin position="111"/>
        <end position="123"/>
    </location>
</feature>
<feature type="compositionally biased region" description="Polar residues" evidence="1">
    <location>
        <begin position="65"/>
        <end position="84"/>
    </location>
</feature>
<name>A0ABU8M8M0_9PSEU</name>
<feature type="signal peptide" evidence="2">
    <location>
        <begin position="1"/>
        <end position="20"/>
    </location>
</feature>
<feature type="compositionally biased region" description="Low complexity" evidence="1">
    <location>
        <begin position="42"/>
        <end position="59"/>
    </location>
</feature>
<accession>A0ABU8M8M0</accession>
<evidence type="ECO:0000313" key="3">
    <source>
        <dbReference type="EMBL" id="MEJ2863218.1"/>
    </source>
</evidence>
<keyword evidence="2" id="KW-0732">Signal</keyword>
<sequence length="153" mass="15523">MVGVLVAVAAVSGLTGGLIAVTMAPQTTPAFTPSTSLVEVDPPAVATPAPAATRPATPARVEEATTITRPSTSGRSRASSNNAQSEATETVADDTDDEDRASSSGASTRSSRGDGCRPYEHKLTTGYCSPDTDVLDENGNPDPARAVVPGNPR</sequence>
<dbReference type="RefSeq" id="WP_337704576.1">
    <property type="nucleotide sequence ID" value="NZ_JBBEGM010000007.1"/>
</dbReference>